<evidence type="ECO:0000313" key="3">
    <source>
        <dbReference type="Proteomes" id="UP000800036"/>
    </source>
</evidence>
<organism evidence="2 3">
    <name type="scientific">Bimuria novae-zelandiae CBS 107.79</name>
    <dbReference type="NCBI Taxonomy" id="1447943"/>
    <lineage>
        <taxon>Eukaryota</taxon>
        <taxon>Fungi</taxon>
        <taxon>Dikarya</taxon>
        <taxon>Ascomycota</taxon>
        <taxon>Pezizomycotina</taxon>
        <taxon>Dothideomycetes</taxon>
        <taxon>Pleosporomycetidae</taxon>
        <taxon>Pleosporales</taxon>
        <taxon>Massarineae</taxon>
        <taxon>Didymosphaeriaceae</taxon>
        <taxon>Bimuria</taxon>
    </lineage>
</organism>
<name>A0A6A5VKU4_9PLEO</name>
<dbReference type="Proteomes" id="UP000800036">
    <property type="component" value="Unassembled WGS sequence"/>
</dbReference>
<keyword evidence="3" id="KW-1185">Reference proteome</keyword>
<gene>
    <name evidence="2" type="ORF">BU23DRAFT_526526</name>
</gene>
<feature type="region of interest" description="Disordered" evidence="1">
    <location>
        <begin position="381"/>
        <end position="400"/>
    </location>
</feature>
<accession>A0A6A5VKU4</accession>
<protein>
    <submittedName>
        <fullName evidence="2">Uncharacterized protein</fullName>
    </submittedName>
</protein>
<dbReference type="AlphaFoldDB" id="A0A6A5VKU4"/>
<evidence type="ECO:0000313" key="2">
    <source>
        <dbReference type="EMBL" id="KAF1977914.1"/>
    </source>
</evidence>
<feature type="compositionally biased region" description="Basic and acidic residues" evidence="1">
    <location>
        <begin position="390"/>
        <end position="400"/>
    </location>
</feature>
<proteinExistence type="predicted"/>
<sequence>MDLTPIKIRGKRKRPGTTKSNVQKAIEIASSRAKRAHLARKPTRAKKIEEIVMPTLPGLPQELLEMIFLYSMNISLPRASFTLGRNLSSKTVTLEFVLRSFFHTVDHKTNYRDRKTTSDSEIQSQLLACRFFTWDFFRSYVQKAHGTLIQQRGAIWKDASVQPPGLEAFDGLFPFKFTKITYLGFAEGFRIPEKLLRGPWTTDKAKLLYVLVSLNGELDWEGSMAGEIAKAGLRQAIEENNERAVAALAVLLGVAQMIDTSVLRKAVIECGCNINIVRQLLFNAQILHQSSPKASLDFHDPALWRWADTHEGKGVLLKNLLRKTDKFSLEFYLEGEEGARAKTVPFPYGGAKFDPRTAFDTDVGKEMLVRLYRTYGRKITASPRRRRHRNIEEEPHGEQQ</sequence>
<dbReference type="EMBL" id="ML976662">
    <property type="protein sequence ID" value="KAF1977914.1"/>
    <property type="molecule type" value="Genomic_DNA"/>
</dbReference>
<evidence type="ECO:0000256" key="1">
    <source>
        <dbReference type="SAM" id="MobiDB-lite"/>
    </source>
</evidence>
<dbReference type="OrthoDB" id="1875589at2759"/>
<reference evidence="2" key="1">
    <citation type="journal article" date="2020" name="Stud. Mycol.">
        <title>101 Dothideomycetes genomes: a test case for predicting lifestyles and emergence of pathogens.</title>
        <authorList>
            <person name="Haridas S."/>
            <person name="Albert R."/>
            <person name="Binder M."/>
            <person name="Bloem J."/>
            <person name="Labutti K."/>
            <person name="Salamov A."/>
            <person name="Andreopoulos B."/>
            <person name="Baker S."/>
            <person name="Barry K."/>
            <person name="Bills G."/>
            <person name="Bluhm B."/>
            <person name="Cannon C."/>
            <person name="Castanera R."/>
            <person name="Culley D."/>
            <person name="Daum C."/>
            <person name="Ezra D."/>
            <person name="Gonzalez J."/>
            <person name="Henrissat B."/>
            <person name="Kuo A."/>
            <person name="Liang C."/>
            <person name="Lipzen A."/>
            <person name="Lutzoni F."/>
            <person name="Magnuson J."/>
            <person name="Mondo S."/>
            <person name="Nolan M."/>
            <person name="Ohm R."/>
            <person name="Pangilinan J."/>
            <person name="Park H.-J."/>
            <person name="Ramirez L."/>
            <person name="Alfaro M."/>
            <person name="Sun H."/>
            <person name="Tritt A."/>
            <person name="Yoshinaga Y."/>
            <person name="Zwiers L.-H."/>
            <person name="Turgeon B."/>
            <person name="Goodwin S."/>
            <person name="Spatafora J."/>
            <person name="Crous P."/>
            <person name="Grigoriev I."/>
        </authorList>
    </citation>
    <scope>NUCLEOTIDE SEQUENCE</scope>
    <source>
        <strain evidence="2">CBS 107.79</strain>
    </source>
</reference>
<feature type="region of interest" description="Disordered" evidence="1">
    <location>
        <begin position="1"/>
        <end position="20"/>
    </location>
</feature>